<dbReference type="Proteomes" id="UP000293562">
    <property type="component" value="Unassembled WGS sequence"/>
</dbReference>
<reference evidence="2 3" key="1">
    <citation type="submission" date="2019-02" db="EMBL/GenBank/DDBJ databases">
        <title>Genomic Encyclopedia of Type Strains, Phase IV (KMG-IV): sequencing the most valuable type-strain genomes for metagenomic binning, comparative biology and taxonomic classification.</title>
        <authorList>
            <person name="Goeker M."/>
        </authorList>
    </citation>
    <scope>NUCLEOTIDE SEQUENCE [LARGE SCALE GENOMIC DNA]</scope>
    <source>
        <strain evidence="2 3">DSM 28825</strain>
    </source>
</reference>
<dbReference type="EMBL" id="SHKN01000001">
    <property type="protein sequence ID" value="RZT95392.1"/>
    <property type="molecule type" value="Genomic_DNA"/>
</dbReference>
<accession>A0A4Q7VH44</accession>
<evidence type="ECO:0000313" key="3">
    <source>
        <dbReference type="Proteomes" id="UP000293562"/>
    </source>
</evidence>
<sequence length="69" mass="8163">MFVYLSVLALHLYVIIDAFSNMRERQGVFRLILAFIPPIIGPLVYLLTQKKTDSLNRRRSYMQGKRRFS</sequence>
<organism evidence="2 3">
    <name type="scientific">Ancylomarina subtilis</name>
    <dbReference type="NCBI Taxonomy" id="1639035"/>
    <lineage>
        <taxon>Bacteria</taxon>
        <taxon>Pseudomonadati</taxon>
        <taxon>Bacteroidota</taxon>
        <taxon>Bacteroidia</taxon>
        <taxon>Marinilabiliales</taxon>
        <taxon>Marinifilaceae</taxon>
        <taxon>Ancylomarina</taxon>
    </lineage>
</organism>
<proteinExistence type="predicted"/>
<comment type="caution">
    <text evidence="2">The sequence shown here is derived from an EMBL/GenBank/DDBJ whole genome shotgun (WGS) entry which is preliminary data.</text>
</comment>
<keyword evidence="3" id="KW-1185">Reference proteome</keyword>
<evidence type="ECO:0000313" key="2">
    <source>
        <dbReference type="EMBL" id="RZT95392.1"/>
    </source>
</evidence>
<name>A0A4Q7VH44_9BACT</name>
<keyword evidence="1" id="KW-0472">Membrane</keyword>
<evidence type="ECO:0000256" key="1">
    <source>
        <dbReference type="SAM" id="Phobius"/>
    </source>
</evidence>
<dbReference type="AlphaFoldDB" id="A0A4Q7VH44"/>
<gene>
    <name evidence="2" type="ORF">EV201_0011</name>
</gene>
<feature type="transmembrane region" description="Helical" evidence="1">
    <location>
        <begin position="28"/>
        <end position="48"/>
    </location>
</feature>
<protein>
    <submittedName>
        <fullName evidence="2">Uncharacterized protein</fullName>
    </submittedName>
</protein>
<keyword evidence="1" id="KW-1133">Transmembrane helix</keyword>
<keyword evidence="1" id="KW-0812">Transmembrane</keyword>